<dbReference type="AlphaFoldDB" id="A0A9W6Y9J4"/>
<evidence type="ECO:0000313" key="2">
    <source>
        <dbReference type="EMBL" id="GMF60486.1"/>
    </source>
</evidence>
<evidence type="ECO:0000256" key="1">
    <source>
        <dbReference type="SAM" id="MobiDB-lite"/>
    </source>
</evidence>
<dbReference type="Proteomes" id="UP001165121">
    <property type="component" value="Unassembled WGS sequence"/>
</dbReference>
<sequence>MNTVRQFHQRTSDKRFVANIRLVRPSQEDSNRDLRPSNQAREEEEEALDADPVDKRLAAVPEALRVYSNLIFLIGERPARSLADPGTYVKETRLVRFINEVYDARYEDLSASCMNSCGSVRAYVLAAVVHALITLSRLTVCQIHSALPHESLRSQAFGGSAGVGSDRRTQCSPTRKIGCSVKSSPHNFANLHCHCSGSTAGSREYAVGELPFASPKKQRATSSVLDQFNAPLLRPAALSDPTSSPQDSCYRPPDTPSSTGAAIHDGNSDCDDEAQLQSRLGSLLERMKKRQQASGS</sequence>
<feature type="region of interest" description="Disordered" evidence="1">
    <location>
        <begin position="27"/>
        <end position="49"/>
    </location>
</feature>
<reference evidence="2" key="1">
    <citation type="submission" date="2023-04" db="EMBL/GenBank/DDBJ databases">
        <title>Phytophthora fragariaefolia NBRC 109709.</title>
        <authorList>
            <person name="Ichikawa N."/>
            <person name="Sato H."/>
            <person name="Tonouchi N."/>
        </authorList>
    </citation>
    <scope>NUCLEOTIDE SEQUENCE</scope>
    <source>
        <strain evidence="2">NBRC 109709</strain>
    </source>
</reference>
<organism evidence="2 3">
    <name type="scientific">Phytophthora fragariaefolia</name>
    <dbReference type="NCBI Taxonomy" id="1490495"/>
    <lineage>
        <taxon>Eukaryota</taxon>
        <taxon>Sar</taxon>
        <taxon>Stramenopiles</taxon>
        <taxon>Oomycota</taxon>
        <taxon>Peronosporomycetes</taxon>
        <taxon>Peronosporales</taxon>
        <taxon>Peronosporaceae</taxon>
        <taxon>Phytophthora</taxon>
    </lineage>
</organism>
<accession>A0A9W6Y9J4</accession>
<dbReference type="OrthoDB" id="61565at2759"/>
<name>A0A9W6Y9J4_9STRA</name>
<gene>
    <name evidence="2" type="ORF">Pfra01_002620600</name>
</gene>
<feature type="region of interest" description="Disordered" evidence="1">
    <location>
        <begin position="235"/>
        <end position="272"/>
    </location>
</feature>
<protein>
    <submittedName>
        <fullName evidence="2">Unnamed protein product</fullName>
    </submittedName>
</protein>
<dbReference type="EMBL" id="BSXT01005471">
    <property type="protein sequence ID" value="GMF60486.1"/>
    <property type="molecule type" value="Genomic_DNA"/>
</dbReference>
<evidence type="ECO:0000313" key="3">
    <source>
        <dbReference type="Proteomes" id="UP001165121"/>
    </source>
</evidence>
<proteinExistence type="predicted"/>
<comment type="caution">
    <text evidence="2">The sequence shown here is derived from an EMBL/GenBank/DDBJ whole genome shotgun (WGS) entry which is preliminary data.</text>
</comment>
<keyword evidence="3" id="KW-1185">Reference proteome</keyword>